<evidence type="ECO:0000313" key="3">
    <source>
        <dbReference type="Proteomes" id="UP001589854"/>
    </source>
</evidence>
<keyword evidence="3" id="KW-1185">Reference proteome</keyword>
<evidence type="ECO:0000259" key="1">
    <source>
        <dbReference type="Pfam" id="PF10740"/>
    </source>
</evidence>
<dbReference type="SUPFAM" id="SSF53697">
    <property type="entry name" value="SIS domain"/>
    <property type="match status" value="1"/>
</dbReference>
<name>A0ABV6GG57_9BACI</name>
<feature type="domain" description="DUF2529" evidence="1">
    <location>
        <begin position="1"/>
        <end position="173"/>
    </location>
</feature>
<dbReference type="EMBL" id="JBHLVO010000010">
    <property type="protein sequence ID" value="MFC0272443.1"/>
    <property type="molecule type" value="Genomic_DNA"/>
</dbReference>
<dbReference type="InterPro" id="IPR019676">
    <property type="entry name" value="DUF2529"/>
</dbReference>
<dbReference type="Pfam" id="PF10740">
    <property type="entry name" value="DUF2529"/>
    <property type="match status" value="1"/>
</dbReference>
<accession>A0ABV6GG57</accession>
<evidence type="ECO:0000313" key="2">
    <source>
        <dbReference type="EMBL" id="MFC0272443.1"/>
    </source>
</evidence>
<organism evidence="2 3">
    <name type="scientific">Metabacillus herbersteinensis</name>
    <dbReference type="NCBI Taxonomy" id="283816"/>
    <lineage>
        <taxon>Bacteria</taxon>
        <taxon>Bacillati</taxon>
        <taxon>Bacillota</taxon>
        <taxon>Bacilli</taxon>
        <taxon>Bacillales</taxon>
        <taxon>Bacillaceae</taxon>
        <taxon>Metabacillus</taxon>
    </lineage>
</organism>
<proteinExistence type="predicted"/>
<protein>
    <submittedName>
        <fullName evidence="2">DUF2529 domain-containing protein</fullName>
    </submittedName>
</protein>
<reference evidence="2 3" key="1">
    <citation type="submission" date="2024-09" db="EMBL/GenBank/DDBJ databases">
        <authorList>
            <person name="Sun Q."/>
            <person name="Mori K."/>
        </authorList>
    </citation>
    <scope>NUCLEOTIDE SEQUENCE [LARGE SCALE GENOMIC DNA]</scope>
    <source>
        <strain evidence="2 3">CCM 7228</strain>
    </source>
</reference>
<comment type="caution">
    <text evidence="2">The sequence shown here is derived from an EMBL/GenBank/DDBJ whole genome shotgun (WGS) entry which is preliminary data.</text>
</comment>
<sequence length="177" mass="19765">MMKIFTTQVTGHFNRILDQEELQIEDSARLLAQAVVGAGSIYIYGHRELHGVVVEATIGSERLDSAKPLFKENGDLVPLTSADRILLFSYTSIDEETITLAKKLQEKGIQTIGVSALMKNEENGLDSITDLHIDSKLRQPLIPDDDGSRYGYPALMVALYVYYALRFTVKEILSEND</sequence>
<dbReference type="Proteomes" id="UP001589854">
    <property type="component" value="Unassembled WGS sequence"/>
</dbReference>
<dbReference type="RefSeq" id="WP_378934739.1">
    <property type="nucleotide sequence ID" value="NZ_JBHLVO010000010.1"/>
</dbReference>
<gene>
    <name evidence="2" type="ORF">ACFFIX_13460</name>
</gene>
<dbReference type="InterPro" id="IPR046348">
    <property type="entry name" value="SIS_dom_sf"/>
</dbReference>
<dbReference type="Gene3D" id="3.40.50.10490">
    <property type="entry name" value="Glucose-6-phosphate isomerase like protein, domain 1"/>
    <property type="match status" value="1"/>
</dbReference>